<dbReference type="OrthoDB" id="6514358at2759"/>
<feature type="signal peptide" evidence="2">
    <location>
        <begin position="1"/>
        <end position="26"/>
    </location>
</feature>
<dbReference type="Proteomes" id="UP000838412">
    <property type="component" value="Chromosome 10"/>
</dbReference>
<dbReference type="PANTHER" id="PTHR19143">
    <property type="entry name" value="FIBRINOGEN/TENASCIN/ANGIOPOEITIN"/>
    <property type="match status" value="1"/>
</dbReference>
<feature type="chain" id="PRO_5035453964" evidence="2">
    <location>
        <begin position="27"/>
        <end position="420"/>
    </location>
</feature>
<dbReference type="Gene3D" id="3.90.215.10">
    <property type="entry name" value="Gamma Fibrinogen, chain A, domain 1"/>
    <property type="match status" value="1"/>
</dbReference>
<dbReference type="EMBL" id="OV696695">
    <property type="protein sequence ID" value="CAH1238479.1"/>
    <property type="molecule type" value="Genomic_DNA"/>
</dbReference>
<evidence type="ECO:0000256" key="2">
    <source>
        <dbReference type="SAM" id="SignalP"/>
    </source>
</evidence>
<evidence type="ECO:0000313" key="5">
    <source>
        <dbReference type="Proteomes" id="UP000838412"/>
    </source>
</evidence>
<dbReference type="PANTHER" id="PTHR19143:SF394">
    <property type="entry name" value="ANGIOPOIETIN-RELATED PROTEIN 3-LIKE"/>
    <property type="match status" value="1"/>
</dbReference>
<dbReference type="CDD" id="cd00087">
    <property type="entry name" value="FReD"/>
    <property type="match status" value="1"/>
</dbReference>
<dbReference type="InterPro" id="IPR050373">
    <property type="entry name" value="Fibrinogen_C-term_domain"/>
</dbReference>
<dbReference type="GO" id="GO:0005615">
    <property type="term" value="C:extracellular space"/>
    <property type="evidence" value="ECO:0007669"/>
    <property type="project" value="TreeGrafter"/>
</dbReference>
<gene>
    <name evidence="4" type="primary">ANGPTL1</name>
    <name evidence="4" type="ORF">BLAG_LOCUS3067</name>
</gene>
<dbReference type="InterPro" id="IPR002181">
    <property type="entry name" value="Fibrinogen_a/b/g_C_dom"/>
</dbReference>
<dbReference type="SMART" id="SM00186">
    <property type="entry name" value="FBG"/>
    <property type="match status" value="1"/>
</dbReference>
<dbReference type="InterPro" id="IPR036056">
    <property type="entry name" value="Fibrinogen-like_C"/>
</dbReference>
<dbReference type="Pfam" id="PF00147">
    <property type="entry name" value="Fibrinogen_C"/>
    <property type="match status" value="1"/>
</dbReference>
<evidence type="ECO:0000259" key="3">
    <source>
        <dbReference type="PROSITE" id="PS51406"/>
    </source>
</evidence>
<keyword evidence="2" id="KW-0732">Signal</keyword>
<keyword evidence="5" id="KW-1185">Reference proteome</keyword>
<accession>A0A8J9VFN1</accession>
<protein>
    <submittedName>
        <fullName evidence="4">ANGPTL1 protein</fullName>
    </submittedName>
</protein>
<feature type="domain" description="Fibrinogen C-terminal" evidence="3">
    <location>
        <begin position="190"/>
        <end position="415"/>
    </location>
</feature>
<proteinExistence type="predicted"/>
<feature type="region of interest" description="Disordered" evidence="1">
    <location>
        <begin position="157"/>
        <end position="181"/>
    </location>
</feature>
<organism evidence="4 5">
    <name type="scientific">Branchiostoma lanceolatum</name>
    <name type="common">Common lancelet</name>
    <name type="synonym">Amphioxus lanceolatum</name>
    <dbReference type="NCBI Taxonomy" id="7740"/>
    <lineage>
        <taxon>Eukaryota</taxon>
        <taxon>Metazoa</taxon>
        <taxon>Chordata</taxon>
        <taxon>Cephalochordata</taxon>
        <taxon>Leptocardii</taxon>
        <taxon>Amphioxiformes</taxon>
        <taxon>Branchiostomatidae</taxon>
        <taxon>Branchiostoma</taxon>
    </lineage>
</organism>
<dbReference type="PROSITE" id="PS51406">
    <property type="entry name" value="FIBRINOGEN_C_2"/>
    <property type="match status" value="1"/>
</dbReference>
<evidence type="ECO:0000256" key="1">
    <source>
        <dbReference type="SAM" id="MobiDB-lite"/>
    </source>
</evidence>
<evidence type="ECO:0000313" key="4">
    <source>
        <dbReference type="EMBL" id="CAH1238479.1"/>
    </source>
</evidence>
<dbReference type="InterPro" id="IPR014716">
    <property type="entry name" value="Fibrinogen_a/b/g_C_1"/>
</dbReference>
<reference evidence="4" key="1">
    <citation type="submission" date="2022-01" db="EMBL/GenBank/DDBJ databases">
        <authorList>
            <person name="Braso-Vives M."/>
        </authorList>
    </citation>
    <scope>NUCLEOTIDE SEQUENCE</scope>
</reference>
<dbReference type="NCBIfam" id="NF040941">
    <property type="entry name" value="GGGWT_bact"/>
    <property type="match status" value="1"/>
</dbReference>
<dbReference type="SUPFAM" id="SSF56496">
    <property type="entry name" value="Fibrinogen C-terminal domain-like"/>
    <property type="match status" value="1"/>
</dbReference>
<dbReference type="AlphaFoldDB" id="A0A8J9VFN1"/>
<name>A0A8J9VFN1_BRALA</name>
<sequence>MIGNLPGVVWTGFTMLIVCQVSTTSAVAEANLPEGPRDANSLCKLRKTCTTLGNKFMDNESNLQAKQRICQLADQASLLPDETKCEEPGLELGLDEVTSMDDGEDLDKTLCDLSTSCLMLALTPHAQDPDHEPMKTICKLADGKMKAQNDITCKPIEPTKNVFGDEDSESDGGGELLENQDERPQVLTLSRTYYYFDDCSEIYAAQTLYGTPRSGVYTIRPVSSGAFSVYCDMDTDGGGWTVIQTRFDGTIHFNRRFNDYKYGFGSANGEYWLGLQNMYLVTAQNTYELHVELEDWSNNTRYAKYSSFRVGGGDNYQLSLGSYSGNAGDGLTYFNGMKFSAGDRDQDDWSGNCAAVYGGAGGWWYKGCGRTLNGPYFRPSDRTSQVGWGISWGAFSPSTYRYYLKKSKMMIRPADFRTGK</sequence>